<evidence type="ECO:0000313" key="2">
    <source>
        <dbReference type="EMBL" id="KAH7513230.1"/>
    </source>
</evidence>
<feature type="region of interest" description="Disordered" evidence="1">
    <location>
        <begin position="1"/>
        <end position="21"/>
    </location>
</feature>
<dbReference type="GO" id="GO:0005829">
    <property type="term" value="C:cytosol"/>
    <property type="evidence" value="ECO:0007669"/>
    <property type="project" value="TreeGrafter"/>
</dbReference>
<evidence type="ECO:0000256" key="1">
    <source>
        <dbReference type="SAM" id="MobiDB-lite"/>
    </source>
</evidence>
<reference evidence="2" key="1">
    <citation type="journal article" date="2021" name="Front. Plant Sci.">
        <title>Chromosome-Scale Genome Assembly for Chinese Sour Jujube and Insights Into Its Genome Evolution and Domestication Signature.</title>
        <authorList>
            <person name="Shen L.-Y."/>
            <person name="Luo H."/>
            <person name="Wang X.-L."/>
            <person name="Wang X.-M."/>
            <person name="Qiu X.-J."/>
            <person name="Liu H."/>
            <person name="Zhou S.-S."/>
            <person name="Jia K.-H."/>
            <person name="Nie S."/>
            <person name="Bao Y.-T."/>
            <person name="Zhang R.-G."/>
            <person name="Yun Q.-Z."/>
            <person name="Chai Y.-H."/>
            <person name="Lu J.-Y."/>
            <person name="Li Y."/>
            <person name="Zhao S.-W."/>
            <person name="Mao J.-F."/>
            <person name="Jia S.-G."/>
            <person name="Mao Y.-M."/>
        </authorList>
    </citation>
    <scope>NUCLEOTIDE SEQUENCE</scope>
    <source>
        <strain evidence="2">AT0</strain>
        <tissue evidence="2">Leaf</tissue>
    </source>
</reference>
<feature type="compositionally biased region" description="Low complexity" evidence="1">
    <location>
        <begin position="111"/>
        <end position="123"/>
    </location>
</feature>
<protein>
    <submittedName>
        <fullName evidence="2">Uncharacterized protein</fullName>
    </submittedName>
</protein>
<feature type="region of interest" description="Disordered" evidence="1">
    <location>
        <begin position="59"/>
        <end position="134"/>
    </location>
</feature>
<name>A0A978UEN7_ZIZJJ</name>
<organism evidence="2 3">
    <name type="scientific">Ziziphus jujuba var. spinosa</name>
    <dbReference type="NCBI Taxonomy" id="714518"/>
    <lineage>
        <taxon>Eukaryota</taxon>
        <taxon>Viridiplantae</taxon>
        <taxon>Streptophyta</taxon>
        <taxon>Embryophyta</taxon>
        <taxon>Tracheophyta</taxon>
        <taxon>Spermatophyta</taxon>
        <taxon>Magnoliopsida</taxon>
        <taxon>eudicotyledons</taxon>
        <taxon>Gunneridae</taxon>
        <taxon>Pentapetalae</taxon>
        <taxon>rosids</taxon>
        <taxon>fabids</taxon>
        <taxon>Rosales</taxon>
        <taxon>Rhamnaceae</taxon>
        <taxon>Paliureae</taxon>
        <taxon>Ziziphus</taxon>
    </lineage>
</organism>
<dbReference type="Pfam" id="PF00257">
    <property type="entry name" value="Dehydrin"/>
    <property type="match status" value="1"/>
</dbReference>
<feature type="compositionally biased region" description="Low complexity" evidence="1">
    <location>
        <begin position="59"/>
        <end position="68"/>
    </location>
</feature>
<gene>
    <name evidence="2" type="ORF">FEM48_Zijuj12G0174500</name>
</gene>
<dbReference type="AlphaFoldDB" id="A0A978UEN7"/>
<dbReference type="EMBL" id="JAEACU010000012">
    <property type="protein sequence ID" value="KAH7513230.1"/>
    <property type="molecule type" value="Genomic_DNA"/>
</dbReference>
<feature type="compositionally biased region" description="Basic and acidic residues" evidence="1">
    <location>
        <begin position="84"/>
        <end position="104"/>
    </location>
</feature>
<comment type="caution">
    <text evidence="2">The sequence shown here is derived from an EMBL/GenBank/DDBJ whole genome shotgun (WGS) entry which is preliminary data.</text>
</comment>
<accession>A0A978UEN7</accession>
<dbReference type="Proteomes" id="UP000813462">
    <property type="component" value="Unassembled WGS sequence"/>
</dbReference>
<dbReference type="InterPro" id="IPR000167">
    <property type="entry name" value="Dehydrin"/>
</dbReference>
<feature type="compositionally biased region" description="Basic and acidic residues" evidence="1">
    <location>
        <begin position="124"/>
        <end position="134"/>
    </location>
</feature>
<evidence type="ECO:0000313" key="3">
    <source>
        <dbReference type="Proteomes" id="UP000813462"/>
    </source>
</evidence>
<sequence>MVDLIDERGNPVQLTDDPGNRVKLTDKHGNPVHLAGQSVCGTLNLLVFMGLDIAQQQLRRSGISSSSWSEDDGQGGKVRKKKGLTRDIKEKLSGTGKNKEDQQQKHHHPQTNTNPYTGTTTTLTHHEHEKKIMM</sequence>
<dbReference type="GO" id="GO:0009631">
    <property type="term" value="P:cold acclimation"/>
    <property type="evidence" value="ECO:0007669"/>
    <property type="project" value="TreeGrafter"/>
</dbReference>
<dbReference type="GO" id="GO:0009737">
    <property type="term" value="P:response to abscisic acid"/>
    <property type="evidence" value="ECO:0007669"/>
    <property type="project" value="TreeGrafter"/>
</dbReference>
<dbReference type="PANTHER" id="PTHR33346">
    <property type="entry name" value="DEHYDRIN XERO 2-RELATED"/>
    <property type="match status" value="1"/>
</dbReference>
<dbReference type="GO" id="GO:0009414">
    <property type="term" value="P:response to water deprivation"/>
    <property type="evidence" value="ECO:0007669"/>
    <property type="project" value="TreeGrafter"/>
</dbReference>
<dbReference type="PANTHER" id="PTHR33346:SF5">
    <property type="entry name" value="DEHYDRIN LEA-RELATED"/>
    <property type="match status" value="1"/>
</dbReference>
<proteinExistence type="predicted"/>